<organism evidence="1">
    <name type="scientific">Anopheles sinensis</name>
    <name type="common">Mosquito</name>
    <dbReference type="NCBI Taxonomy" id="74873"/>
    <lineage>
        <taxon>Eukaryota</taxon>
        <taxon>Metazoa</taxon>
        <taxon>Ecdysozoa</taxon>
        <taxon>Arthropoda</taxon>
        <taxon>Hexapoda</taxon>
        <taxon>Insecta</taxon>
        <taxon>Pterygota</taxon>
        <taxon>Neoptera</taxon>
        <taxon>Endopterygota</taxon>
        <taxon>Diptera</taxon>
        <taxon>Nematocera</taxon>
        <taxon>Culicoidea</taxon>
        <taxon>Culicidae</taxon>
        <taxon>Anophelinae</taxon>
        <taxon>Anopheles</taxon>
    </lineage>
</organism>
<reference evidence="2" key="2">
    <citation type="submission" date="2020-05" db="UniProtKB">
        <authorList>
            <consortium name="EnsemblMetazoa"/>
        </authorList>
    </citation>
    <scope>IDENTIFICATION</scope>
</reference>
<dbReference type="EMBL" id="KE525157">
    <property type="protein sequence ID" value="KFB42015.1"/>
    <property type="molecule type" value="Genomic_DNA"/>
</dbReference>
<dbReference type="Proteomes" id="UP000030765">
    <property type="component" value="Unassembled WGS sequence"/>
</dbReference>
<dbReference type="VEuPathDB" id="VectorBase:ASIC009594"/>
<accession>A0A084VVM1</accession>
<name>A0A084VVM1_ANOSI</name>
<dbReference type="EnsemblMetazoa" id="ASIC009594-RA">
    <property type="protein sequence ID" value="ASIC009594-PA"/>
    <property type="gene ID" value="ASIC009594"/>
</dbReference>
<gene>
    <name evidence="1" type="ORF">ZHAS_00009594</name>
</gene>
<dbReference type="EMBL" id="ATLV01017197">
    <property type="status" value="NOT_ANNOTATED_CDS"/>
    <property type="molecule type" value="Genomic_DNA"/>
</dbReference>
<dbReference type="AlphaFoldDB" id="A0A084VVM1"/>
<evidence type="ECO:0000313" key="2">
    <source>
        <dbReference type="EnsemblMetazoa" id="ASIC009594-PA"/>
    </source>
</evidence>
<evidence type="ECO:0000313" key="1">
    <source>
        <dbReference type="EMBL" id="KFB42015.1"/>
    </source>
</evidence>
<protein>
    <submittedName>
        <fullName evidence="1 2">Uncharacterized protein</fullName>
    </submittedName>
</protein>
<reference evidence="1 3" key="1">
    <citation type="journal article" date="2014" name="BMC Genomics">
        <title>Genome sequence of Anopheles sinensis provides insight into genetics basis of mosquito competence for malaria parasites.</title>
        <authorList>
            <person name="Zhou D."/>
            <person name="Zhang D."/>
            <person name="Ding G."/>
            <person name="Shi L."/>
            <person name="Hou Q."/>
            <person name="Ye Y."/>
            <person name="Xu Y."/>
            <person name="Zhou H."/>
            <person name="Xiong C."/>
            <person name="Li S."/>
            <person name="Yu J."/>
            <person name="Hong S."/>
            <person name="Yu X."/>
            <person name="Zou P."/>
            <person name="Chen C."/>
            <person name="Chang X."/>
            <person name="Wang W."/>
            <person name="Lv Y."/>
            <person name="Sun Y."/>
            <person name="Ma L."/>
            <person name="Shen B."/>
            <person name="Zhu C."/>
        </authorList>
    </citation>
    <scope>NUCLEOTIDE SEQUENCE [LARGE SCALE GENOMIC DNA]</scope>
</reference>
<keyword evidence="3" id="KW-1185">Reference proteome</keyword>
<sequence>MSTTIAIRFHLVAVFFRTPKIKLTLQAAILDSGIKLGMVFLFRNQPVSTKHWISGTTAGSPGYQYLAEPET</sequence>
<proteinExistence type="predicted"/>
<evidence type="ECO:0000313" key="3">
    <source>
        <dbReference type="Proteomes" id="UP000030765"/>
    </source>
</evidence>